<dbReference type="PANTHER" id="PTHR43476:SF3">
    <property type="entry name" value="FAD-BINDING MONOOXYGENASE"/>
    <property type="match status" value="1"/>
</dbReference>
<evidence type="ECO:0000313" key="3">
    <source>
        <dbReference type="EMBL" id="GHO54241.1"/>
    </source>
</evidence>
<sequence>MMQEEPHLEEENAEDDLLDHPRHAPISGKLPAYSSVIIVGAGPTGLAAANLLGLLGVSTLLIERNEGLCTFPRAISIDDEGLRFCQAIGLRDALLPSMRLGTEAHYLSGPHLLARVAPTQQRNGFPLISTFHQPTFEQALLHGLARFPHARVYFQHELLTFKQSEHEVLLTLRAPGEQQIQVRCAFLLACDGGRSPVRHALALSMHAPSLSQALLPLAARLRRPQEAVQARQAPQRWLVVDCVEDDDPTNAIIFFCNPTRPAVTVPAPAQGRRWEFMLHSQEESEDMLREECIQALIRQSRLAQRHWSAGKPAQISRKAVYTFYATMTSRLAHHRVFLLGDAAHLMPPFGGQGMNSGLRDVHNLCWKVALVLQRRADQSILASYQGERVPHIREMILFSSTLGRIIMPSNRLVALLRDLLLRGVIARIPAFTESLREMRVKPQPRYSQGLILPTRLPGFRHLPGSYLPQPQMLTCAHQLLALDDLLGPGFSLIRLDPEEGLVEDPLQHPAWSCLKPRYIVLVPRLRHAPSERHIPPHLTPVYDLDGSLQALFQGRHDLYLLVRPDRYILGVFHAGEATAFAQRLLRLLNL</sequence>
<keyword evidence="4" id="KW-1185">Reference proteome</keyword>
<feature type="domain" description="FAD-binding" evidence="2">
    <location>
        <begin position="35"/>
        <end position="397"/>
    </location>
</feature>
<dbReference type="PANTHER" id="PTHR43476">
    <property type="entry name" value="3-(3-HYDROXY-PHENYL)PROPIONATE/3-HYDROXYCINNAMIC ACID HYDROXYLASE"/>
    <property type="match status" value="1"/>
</dbReference>
<dbReference type="Gene3D" id="3.30.70.2450">
    <property type="match status" value="1"/>
</dbReference>
<dbReference type="Gene3D" id="3.50.50.60">
    <property type="entry name" value="FAD/NAD(P)-binding domain"/>
    <property type="match status" value="1"/>
</dbReference>
<dbReference type="InterPro" id="IPR036188">
    <property type="entry name" value="FAD/NAD-bd_sf"/>
</dbReference>
<evidence type="ECO:0000256" key="1">
    <source>
        <dbReference type="ARBA" id="ARBA00023002"/>
    </source>
</evidence>
<dbReference type="EMBL" id="BNJG01000001">
    <property type="protein sequence ID" value="GHO54241.1"/>
    <property type="molecule type" value="Genomic_DNA"/>
</dbReference>
<reference evidence="3 4" key="1">
    <citation type="journal article" date="2021" name="Int. J. Syst. Evol. Microbiol.">
        <title>Reticulibacter mediterranei gen. nov., sp. nov., within the new family Reticulibacteraceae fam. nov., and Ktedonospora formicarum gen. nov., sp. nov., Ktedonobacter robiniae sp. nov., Dictyobacter formicarum sp. nov. and Dictyobacter arantiisoli sp. nov., belonging to the class Ktedonobacteria.</title>
        <authorList>
            <person name="Yabe S."/>
            <person name="Zheng Y."/>
            <person name="Wang C.M."/>
            <person name="Sakai Y."/>
            <person name="Abe K."/>
            <person name="Yokota A."/>
            <person name="Donadio S."/>
            <person name="Cavaletti L."/>
            <person name="Monciardini P."/>
        </authorList>
    </citation>
    <scope>NUCLEOTIDE SEQUENCE [LARGE SCALE GENOMIC DNA]</scope>
    <source>
        <strain evidence="3 4">SOSP1-30</strain>
    </source>
</reference>
<name>A0ABQ3UNJ5_9CHLR</name>
<organism evidence="3 4">
    <name type="scientific">Ktedonobacter robiniae</name>
    <dbReference type="NCBI Taxonomy" id="2778365"/>
    <lineage>
        <taxon>Bacteria</taxon>
        <taxon>Bacillati</taxon>
        <taxon>Chloroflexota</taxon>
        <taxon>Ktedonobacteria</taxon>
        <taxon>Ktedonobacterales</taxon>
        <taxon>Ktedonobacteraceae</taxon>
        <taxon>Ktedonobacter</taxon>
    </lineage>
</organism>
<dbReference type="Proteomes" id="UP000654345">
    <property type="component" value="Unassembled WGS sequence"/>
</dbReference>
<comment type="caution">
    <text evidence="3">The sequence shown here is derived from an EMBL/GenBank/DDBJ whole genome shotgun (WGS) entry which is preliminary data.</text>
</comment>
<protein>
    <submittedName>
        <fullName evidence="3">3-(3-hydroxy-phenyl)propionate/3-hydroxycinnamic acid hydroxylase</fullName>
    </submittedName>
</protein>
<evidence type="ECO:0000259" key="2">
    <source>
        <dbReference type="Pfam" id="PF01494"/>
    </source>
</evidence>
<proteinExistence type="predicted"/>
<gene>
    <name evidence="3" type="primary">mhpA</name>
    <name evidence="3" type="ORF">KSB_27160</name>
</gene>
<accession>A0ABQ3UNJ5</accession>
<keyword evidence="1" id="KW-0560">Oxidoreductase</keyword>
<dbReference type="InterPro" id="IPR050631">
    <property type="entry name" value="PheA/TfdB_FAD_monoxygenase"/>
</dbReference>
<dbReference type="SUPFAM" id="SSF51905">
    <property type="entry name" value="FAD/NAD(P)-binding domain"/>
    <property type="match status" value="1"/>
</dbReference>
<dbReference type="InterPro" id="IPR002938">
    <property type="entry name" value="FAD-bd"/>
</dbReference>
<dbReference type="Pfam" id="PF01494">
    <property type="entry name" value="FAD_binding_3"/>
    <property type="match status" value="1"/>
</dbReference>
<evidence type="ECO:0000313" key="4">
    <source>
        <dbReference type="Proteomes" id="UP000654345"/>
    </source>
</evidence>
<dbReference type="RefSeq" id="WP_201370976.1">
    <property type="nucleotide sequence ID" value="NZ_BNJG01000001.1"/>
</dbReference>
<dbReference type="PRINTS" id="PR00420">
    <property type="entry name" value="RNGMNOXGNASE"/>
</dbReference>